<evidence type="ECO:0000313" key="3">
    <source>
        <dbReference type="Proteomes" id="UP000838756"/>
    </source>
</evidence>
<dbReference type="EMBL" id="CAKXAJ010016048">
    <property type="protein sequence ID" value="CAH2216602.1"/>
    <property type="molecule type" value="Genomic_DNA"/>
</dbReference>
<dbReference type="Gene3D" id="3.30.70.270">
    <property type="match status" value="1"/>
</dbReference>
<dbReference type="CDD" id="cd01647">
    <property type="entry name" value="RT_LTR"/>
    <property type="match status" value="1"/>
</dbReference>
<protein>
    <submittedName>
        <fullName evidence="2">Jg1130 protein</fullName>
    </submittedName>
</protein>
<keyword evidence="3" id="KW-1185">Reference proteome</keyword>
<dbReference type="InterPro" id="IPR000477">
    <property type="entry name" value="RT_dom"/>
</dbReference>
<feature type="domain" description="Reverse transcriptase" evidence="1">
    <location>
        <begin position="40"/>
        <end position="194"/>
    </location>
</feature>
<dbReference type="OrthoDB" id="10058156at2759"/>
<dbReference type="PANTHER" id="PTHR37984:SF13">
    <property type="entry name" value="RIBONUCLEASE H"/>
    <property type="match status" value="1"/>
</dbReference>
<evidence type="ECO:0000313" key="2">
    <source>
        <dbReference type="EMBL" id="CAH2216602.1"/>
    </source>
</evidence>
<dbReference type="Proteomes" id="UP000838756">
    <property type="component" value="Unassembled WGS sequence"/>
</dbReference>
<dbReference type="Gene3D" id="3.10.10.10">
    <property type="entry name" value="HIV Type 1 Reverse Transcriptase, subunit A, domain 1"/>
    <property type="match status" value="1"/>
</dbReference>
<name>A0A8S4QPD9_9NEOP</name>
<dbReference type="Pfam" id="PF00078">
    <property type="entry name" value="RVT_1"/>
    <property type="match status" value="1"/>
</dbReference>
<dbReference type="InterPro" id="IPR043502">
    <property type="entry name" value="DNA/RNA_pol_sf"/>
</dbReference>
<dbReference type="AlphaFoldDB" id="A0A8S4QPD9"/>
<dbReference type="GO" id="GO:0071897">
    <property type="term" value="P:DNA biosynthetic process"/>
    <property type="evidence" value="ECO:0007669"/>
    <property type="project" value="UniProtKB-ARBA"/>
</dbReference>
<dbReference type="InterPro" id="IPR043128">
    <property type="entry name" value="Rev_trsase/Diguanyl_cyclase"/>
</dbReference>
<accession>A0A8S4QPD9</accession>
<dbReference type="PANTHER" id="PTHR37984">
    <property type="entry name" value="PROTEIN CBG26694"/>
    <property type="match status" value="1"/>
</dbReference>
<sequence length="225" mass="25564">LALREPVEKEIQRLVSQGTIVRVENSDYGTPIVPVIKKCGSIRICGDYKVTINPKLKREPYPLPRIEELYSILSGGIFFSKIDLAHAYEQVILTEDSRPCTAISTHVGTFQYIRTPYGLSCIPEKFQKMMEEVVRGVPNTVVFLDDICVAGADFKSHLRNLREVFQRLQKVGLRIKFEKCEFFKSGVCYLGHIIDRDGLRPDPKKIRAIAESPRPTDVQQLKALV</sequence>
<dbReference type="InterPro" id="IPR050951">
    <property type="entry name" value="Retrovirus_Pol_polyprotein"/>
</dbReference>
<feature type="non-terminal residue" evidence="2">
    <location>
        <position position="1"/>
    </location>
</feature>
<dbReference type="SUPFAM" id="SSF56672">
    <property type="entry name" value="DNA/RNA polymerases"/>
    <property type="match status" value="1"/>
</dbReference>
<gene>
    <name evidence="2" type="primary">jg1130</name>
    <name evidence="2" type="ORF">PAEG_LOCUS4592</name>
</gene>
<proteinExistence type="predicted"/>
<evidence type="ECO:0000259" key="1">
    <source>
        <dbReference type="Pfam" id="PF00078"/>
    </source>
</evidence>
<comment type="caution">
    <text evidence="2">The sequence shown here is derived from an EMBL/GenBank/DDBJ whole genome shotgun (WGS) entry which is preliminary data.</text>
</comment>
<reference evidence="2" key="1">
    <citation type="submission" date="2022-03" db="EMBL/GenBank/DDBJ databases">
        <authorList>
            <person name="Lindestad O."/>
        </authorList>
    </citation>
    <scope>NUCLEOTIDE SEQUENCE</scope>
</reference>
<organism evidence="2 3">
    <name type="scientific">Pararge aegeria aegeria</name>
    <dbReference type="NCBI Taxonomy" id="348720"/>
    <lineage>
        <taxon>Eukaryota</taxon>
        <taxon>Metazoa</taxon>
        <taxon>Ecdysozoa</taxon>
        <taxon>Arthropoda</taxon>
        <taxon>Hexapoda</taxon>
        <taxon>Insecta</taxon>
        <taxon>Pterygota</taxon>
        <taxon>Neoptera</taxon>
        <taxon>Endopterygota</taxon>
        <taxon>Lepidoptera</taxon>
        <taxon>Glossata</taxon>
        <taxon>Ditrysia</taxon>
        <taxon>Papilionoidea</taxon>
        <taxon>Nymphalidae</taxon>
        <taxon>Satyrinae</taxon>
        <taxon>Satyrini</taxon>
        <taxon>Parargina</taxon>
        <taxon>Pararge</taxon>
    </lineage>
</organism>